<dbReference type="InterPro" id="IPR036188">
    <property type="entry name" value="FAD/NAD-bd_sf"/>
</dbReference>
<proteinExistence type="predicted"/>
<dbReference type="PANTHER" id="PTHR10668">
    <property type="entry name" value="PHYTOENE DEHYDROGENASE"/>
    <property type="match status" value="1"/>
</dbReference>
<dbReference type="InterPro" id="IPR018203">
    <property type="entry name" value="GDP_dissociation_inhibitor"/>
</dbReference>
<dbReference type="PANTHER" id="PTHR10668:SF103">
    <property type="entry name" value="PYRIDINE NUCLEOTIDE-DISULFIDE OXIDOREDUCTASE DOMAIN-CONTAINING PROTEIN 2"/>
    <property type="match status" value="1"/>
</dbReference>
<organism evidence="2 3">
    <name type="scientific">Nitrospirillum iridis</name>
    <dbReference type="NCBI Taxonomy" id="765888"/>
    <lineage>
        <taxon>Bacteria</taxon>
        <taxon>Pseudomonadati</taxon>
        <taxon>Pseudomonadota</taxon>
        <taxon>Alphaproteobacteria</taxon>
        <taxon>Rhodospirillales</taxon>
        <taxon>Azospirillaceae</taxon>
        <taxon>Nitrospirillum</taxon>
    </lineage>
</organism>
<sequence>MSGKYDVVVMGAGHNGLVAAAYLAKAGKKVLVVERQAWPGGGVVTRELNTPGYRHDLHSSVHIMIQGNPMITQDELGLFAKFGLKYNYSDVPYASIFADQSFLITYKDLDRACAEIAKFSAKDAETYRAFARRSMEMLPMFVSGLYAPPLPMGAFIAMLDQSDEGREMLDAMSRSSVDIIDSTFEHPRVKMHLLKLVTENLQMPDELGTGMGIYLMPGIIHTYGVSQPVGGSGGLTDALVRCVEHYGGEIRLNAEVSRVIVSGGKATGLQLADGEVVSGKDGVIAAIHPHRIRHFLGDAVEEKVVKRAERVNTSTFSLFVSHYDLKKQATFYAGPEVATATMLEYYTFDSLPEMLDDFDCLRRGRLPKRPLTGGSDETHADPTRAPPGAGIWHSITMAPYRLEDGGAARWDEIKEEVADYNLSFYRRFTPSLTDDNIIARTTWSPLDMERSSPNSFVNGDMHGAAPFMYQTMAHRPTPDLGNFTVPGVEGLYLVGPFMHPGGGVYGAGRATAIKMFDDLGIDFDRAVGA</sequence>
<evidence type="ECO:0000313" key="3">
    <source>
        <dbReference type="Proteomes" id="UP000539175"/>
    </source>
</evidence>
<dbReference type="PRINTS" id="PR00891">
    <property type="entry name" value="RABGDIREP"/>
</dbReference>
<dbReference type="Proteomes" id="UP000539175">
    <property type="component" value="Unassembled WGS sequence"/>
</dbReference>
<dbReference type="GO" id="GO:0007264">
    <property type="term" value="P:small GTPase-mediated signal transduction"/>
    <property type="evidence" value="ECO:0007669"/>
    <property type="project" value="InterPro"/>
</dbReference>
<dbReference type="SUPFAM" id="SSF51905">
    <property type="entry name" value="FAD/NAD(P)-binding domain"/>
    <property type="match status" value="1"/>
</dbReference>
<dbReference type="Gene3D" id="3.50.50.60">
    <property type="entry name" value="FAD/NAD(P)-binding domain"/>
    <property type="match status" value="2"/>
</dbReference>
<comment type="caution">
    <text evidence="2">The sequence shown here is derived from an EMBL/GenBank/DDBJ whole genome shotgun (WGS) entry which is preliminary data.</text>
</comment>
<dbReference type="GO" id="GO:0005092">
    <property type="term" value="F:GDP-dissociation inhibitor activity"/>
    <property type="evidence" value="ECO:0007669"/>
    <property type="project" value="InterPro"/>
</dbReference>
<keyword evidence="3" id="KW-1185">Reference proteome</keyword>
<evidence type="ECO:0000256" key="1">
    <source>
        <dbReference type="SAM" id="MobiDB-lite"/>
    </source>
</evidence>
<dbReference type="EMBL" id="JACIIZ010000003">
    <property type="protein sequence ID" value="MBB6250958.1"/>
    <property type="molecule type" value="Genomic_DNA"/>
</dbReference>
<dbReference type="AlphaFoldDB" id="A0A7X0AVN8"/>
<reference evidence="2 3" key="1">
    <citation type="submission" date="2020-08" db="EMBL/GenBank/DDBJ databases">
        <title>Genomic Encyclopedia of Type Strains, Phase IV (KMG-IV): sequencing the most valuable type-strain genomes for metagenomic binning, comparative biology and taxonomic classification.</title>
        <authorList>
            <person name="Goeker M."/>
        </authorList>
    </citation>
    <scope>NUCLEOTIDE SEQUENCE [LARGE SCALE GENOMIC DNA]</scope>
    <source>
        <strain evidence="2 3">DSM 22198</strain>
    </source>
</reference>
<dbReference type="RefSeq" id="WP_184799006.1">
    <property type="nucleotide sequence ID" value="NZ_JACIIZ010000003.1"/>
</dbReference>
<accession>A0A7X0AVN8</accession>
<feature type="region of interest" description="Disordered" evidence="1">
    <location>
        <begin position="369"/>
        <end position="388"/>
    </location>
</feature>
<gene>
    <name evidence="2" type="ORF">FHS74_001503</name>
</gene>
<protein>
    <submittedName>
        <fullName evidence="2">Phytoene dehydrogenase-like protein</fullName>
    </submittedName>
</protein>
<evidence type="ECO:0000313" key="2">
    <source>
        <dbReference type="EMBL" id="MBB6250958.1"/>
    </source>
</evidence>
<dbReference type="Pfam" id="PF13450">
    <property type="entry name" value="NAD_binding_8"/>
    <property type="match status" value="1"/>
</dbReference>
<name>A0A7X0AVN8_9PROT</name>